<dbReference type="InterPro" id="IPR034333">
    <property type="entry name" value="GST_Zeta_N"/>
</dbReference>
<dbReference type="GO" id="GO:0050077">
    <property type="term" value="F:maleylpyruvate isomerase activity"/>
    <property type="evidence" value="ECO:0007669"/>
    <property type="project" value="UniProtKB-EC"/>
</dbReference>
<dbReference type="EC" id="5.2.1.2" evidence="4"/>
<dbReference type="AlphaFoldDB" id="A0A7W6REG7"/>
<dbReference type="InterPro" id="IPR034330">
    <property type="entry name" value="GST_Zeta_C"/>
</dbReference>
<dbReference type="GO" id="GO:0004364">
    <property type="term" value="F:glutathione transferase activity"/>
    <property type="evidence" value="ECO:0007669"/>
    <property type="project" value="TreeGrafter"/>
</dbReference>
<gene>
    <name evidence="4" type="ORF">GGD89_002568</name>
</gene>
<dbReference type="PROSITE" id="PS50405">
    <property type="entry name" value="GST_CTER"/>
    <property type="match status" value="1"/>
</dbReference>
<organism evidence="4 5">
    <name type="scientific">Roseospira visakhapatnamensis</name>
    <dbReference type="NCBI Taxonomy" id="390880"/>
    <lineage>
        <taxon>Bacteria</taxon>
        <taxon>Pseudomonadati</taxon>
        <taxon>Pseudomonadota</taxon>
        <taxon>Alphaproteobacteria</taxon>
        <taxon>Rhodospirillales</taxon>
        <taxon>Rhodospirillaceae</taxon>
        <taxon>Roseospira</taxon>
    </lineage>
</organism>
<keyword evidence="4" id="KW-0413">Isomerase</keyword>
<dbReference type="InterPro" id="IPR005955">
    <property type="entry name" value="GST_Zeta"/>
</dbReference>
<protein>
    <submittedName>
        <fullName evidence="4">Maleylacetoacetate isomerase/maleylpyruvate isomerase</fullName>
        <ecNumber evidence="4">5.2.1.2</ecNumber>
        <ecNumber evidence="4">5.2.1.4</ecNumber>
    </submittedName>
</protein>
<keyword evidence="4" id="KW-0670">Pyruvate</keyword>
<feature type="domain" description="GST C-terminal" evidence="3">
    <location>
        <begin position="88"/>
        <end position="215"/>
    </location>
</feature>
<comment type="similarity">
    <text evidence="1">Belongs to the GST superfamily. Zeta family.</text>
</comment>
<dbReference type="InterPro" id="IPR036249">
    <property type="entry name" value="Thioredoxin-like_sf"/>
</dbReference>
<dbReference type="Gene3D" id="1.20.1050.10">
    <property type="match status" value="1"/>
</dbReference>
<dbReference type="GO" id="GO:0006749">
    <property type="term" value="P:glutathione metabolic process"/>
    <property type="evidence" value="ECO:0007669"/>
    <property type="project" value="TreeGrafter"/>
</dbReference>
<proteinExistence type="inferred from homology"/>
<dbReference type="PANTHER" id="PTHR42673">
    <property type="entry name" value="MALEYLACETOACETATE ISOMERASE"/>
    <property type="match status" value="1"/>
</dbReference>
<accession>A0A7W6REG7</accession>
<dbReference type="SFLD" id="SFLDS00019">
    <property type="entry name" value="Glutathione_Transferase_(cytos"/>
    <property type="match status" value="1"/>
</dbReference>
<comment type="caution">
    <text evidence="4">The sequence shown here is derived from an EMBL/GenBank/DDBJ whole genome shotgun (WGS) entry which is preliminary data.</text>
</comment>
<dbReference type="EC" id="5.2.1.4" evidence="4"/>
<dbReference type="Pfam" id="PF13410">
    <property type="entry name" value="GST_C_2"/>
    <property type="match status" value="1"/>
</dbReference>
<dbReference type="Gene3D" id="3.40.30.10">
    <property type="entry name" value="Glutaredoxin"/>
    <property type="match status" value="1"/>
</dbReference>
<keyword evidence="5" id="KW-1185">Reference proteome</keyword>
<reference evidence="4 5" key="1">
    <citation type="submission" date="2020-08" db="EMBL/GenBank/DDBJ databases">
        <title>Genome sequencing of Purple Non-Sulfur Bacteria from various extreme environments.</title>
        <authorList>
            <person name="Mayer M."/>
        </authorList>
    </citation>
    <scope>NUCLEOTIDE SEQUENCE [LARGE SCALE GENOMIC DNA]</scope>
    <source>
        <strain evidence="4 5">JA131</strain>
    </source>
</reference>
<evidence type="ECO:0000313" key="4">
    <source>
        <dbReference type="EMBL" id="MBB4266932.1"/>
    </source>
</evidence>
<dbReference type="EMBL" id="JACIGK010000019">
    <property type="protein sequence ID" value="MBB4266932.1"/>
    <property type="molecule type" value="Genomic_DNA"/>
</dbReference>
<dbReference type="InterPro" id="IPR004045">
    <property type="entry name" value="Glutathione_S-Trfase_N"/>
</dbReference>
<dbReference type="CDD" id="cd03042">
    <property type="entry name" value="GST_N_Zeta"/>
    <property type="match status" value="1"/>
</dbReference>
<dbReference type="Pfam" id="PF13417">
    <property type="entry name" value="GST_N_3"/>
    <property type="match status" value="1"/>
</dbReference>
<evidence type="ECO:0000256" key="1">
    <source>
        <dbReference type="ARBA" id="ARBA00010007"/>
    </source>
</evidence>
<dbReference type="FunFam" id="1.20.1050.10:FF:000010">
    <property type="entry name" value="Maleylacetoacetate isomerase isoform 1"/>
    <property type="match status" value="1"/>
</dbReference>
<dbReference type="InterPro" id="IPR010987">
    <property type="entry name" value="Glutathione-S-Trfase_C-like"/>
</dbReference>
<dbReference type="SFLD" id="SFLDG00358">
    <property type="entry name" value="Main_(cytGST)"/>
    <property type="match status" value="1"/>
</dbReference>
<dbReference type="PANTHER" id="PTHR42673:SF21">
    <property type="entry name" value="GLUTATHIONE S-TRANSFERASE YFCF"/>
    <property type="match status" value="1"/>
</dbReference>
<dbReference type="GO" id="GO:0016034">
    <property type="term" value="F:maleylacetoacetate isomerase activity"/>
    <property type="evidence" value="ECO:0007669"/>
    <property type="project" value="UniProtKB-EC"/>
</dbReference>
<name>A0A7W6REG7_9PROT</name>
<evidence type="ECO:0000259" key="2">
    <source>
        <dbReference type="PROSITE" id="PS50404"/>
    </source>
</evidence>
<sequence>MKLYTYWRSSAAMRVRMALTLKALSCEMVPVHLARNGGEHRGAAHLARHPQGLVPVLDLDGGGLVIQSLAIIEYLEETYPDPPLLPADALGRARVRALAQAIACEIHPLQNLRVRQYLTGPLAMDDEALGRWNRHWVEDGLRSVERLLADAPETGRFCHGDTPTVADCCLVPQLYNARRFGCDLSGLDTILRIDAACQALPAVQAAAPERQSDAE</sequence>
<dbReference type="GO" id="GO:0005737">
    <property type="term" value="C:cytoplasm"/>
    <property type="evidence" value="ECO:0007669"/>
    <property type="project" value="InterPro"/>
</dbReference>
<dbReference type="PROSITE" id="PS50404">
    <property type="entry name" value="GST_NTER"/>
    <property type="match status" value="1"/>
</dbReference>
<dbReference type="InterPro" id="IPR040079">
    <property type="entry name" value="Glutathione_S-Trfase"/>
</dbReference>
<feature type="domain" description="GST N-terminal" evidence="2">
    <location>
        <begin position="1"/>
        <end position="83"/>
    </location>
</feature>
<evidence type="ECO:0000259" key="3">
    <source>
        <dbReference type="PROSITE" id="PS50405"/>
    </source>
</evidence>
<dbReference type="InterPro" id="IPR036282">
    <property type="entry name" value="Glutathione-S-Trfase_C_sf"/>
</dbReference>
<dbReference type="NCBIfam" id="TIGR01262">
    <property type="entry name" value="maiA"/>
    <property type="match status" value="1"/>
</dbReference>
<dbReference type="CDD" id="cd03191">
    <property type="entry name" value="GST_C_Zeta"/>
    <property type="match status" value="1"/>
</dbReference>
<dbReference type="GO" id="GO:0006559">
    <property type="term" value="P:L-phenylalanine catabolic process"/>
    <property type="evidence" value="ECO:0007669"/>
    <property type="project" value="TreeGrafter"/>
</dbReference>
<dbReference type="RefSeq" id="WP_184045824.1">
    <property type="nucleotide sequence ID" value="NZ_JACIGK010000019.1"/>
</dbReference>
<dbReference type="SUPFAM" id="SSF52833">
    <property type="entry name" value="Thioredoxin-like"/>
    <property type="match status" value="1"/>
</dbReference>
<dbReference type="SUPFAM" id="SSF47616">
    <property type="entry name" value="GST C-terminal domain-like"/>
    <property type="match status" value="1"/>
</dbReference>
<evidence type="ECO:0000313" key="5">
    <source>
        <dbReference type="Proteomes" id="UP000554286"/>
    </source>
</evidence>
<dbReference type="Proteomes" id="UP000554286">
    <property type="component" value="Unassembled WGS sequence"/>
</dbReference>